<dbReference type="EMBL" id="VAFM01000001">
    <property type="protein sequence ID" value="TKW62052.1"/>
    <property type="molecule type" value="Genomic_DNA"/>
</dbReference>
<dbReference type="Proteomes" id="UP000320948">
    <property type="component" value="Unassembled WGS sequence"/>
</dbReference>
<dbReference type="AlphaFoldDB" id="A0A6N4RDJ4"/>
<evidence type="ECO:0000313" key="3">
    <source>
        <dbReference type="Proteomes" id="UP000320948"/>
    </source>
</evidence>
<evidence type="ECO:0000313" key="2">
    <source>
        <dbReference type="EMBL" id="TKW62052.1"/>
    </source>
</evidence>
<evidence type="ECO:0000256" key="1">
    <source>
        <dbReference type="SAM" id="MobiDB-lite"/>
    </source>
</evidence>
<name>A0A6N4RDJ4_BLAVI</name>
<reference evidence="2 3" key="1">
    <citation type="journal article" date="2017" name="Nat. Commun.">
        <title>In situ click chemistry generation of cyclooxygenase-2 inhibitors.</title>
        <authorList>
            <person name="Bhardwaj A."/>
            <person name="Kaur J."/>
            <person name="Wuest M."/>
            <person name="Wuest F."/>
        </authorList>
    </citation>
    <scope>NUCLEOTIDE SEQUENCE [LARGE SCALE GENOMIC DNA]</scope>
    <source>
        <strain evidence="2">S2_018_000_R2_106</strain>
    </source>
</reference>
<feature type="region of interest" description="Disordered" evidence="1">
    <location>
        <begin position="1"/>
        <end position="22"/>
    </location>
</feature>
<protein>
    <submittedName>
        <fullName evidence="2">Uncharacterized protein</fullName>
    </submittedName>
</protein>
<sequence>MLRIEHTETPADTATDDPRGPTKRYADALWQSHPRISPDWWHEALGHTVGKLALDWRTHISSPQALTEGCNLVVASPATWTQTCAHLQGQPLPEAFTTVLMVPDATLPEITPAFAVWSPAILPDAATRQQVLEGLERAVQQGCLEAYGVHLPAGVSLPLHQWLEEAATAAATVWTRKKRPALRWVVVEQDLLNLSHVIHASTRHRDEAVSTLELASRLGLAVLVLPLVVPAAAEPSQAALEALVQVAQTESALNEALGGWPHAGDQPLFSVLASLGQGYTPWPTPYVWHAWRVQVWPHVQATWQKLATEREDTLMAAYLAAWDALLPHGENLSTAAAQPVLAQVLSSLMPHLPGVWQAADPTTQSLAVLTSLPAVTAVAVSQMPPVALLRDVPALPDVAQVLQGVDNAL</sequence>
<organism evidence="2 3">
    <name type="scientific">Blastochloris viridis</name>
    <name type="common">Rhodopseudomonas viridis</name>
    <dbReference type="NCBI Taxonomy" id="1079"/>
    <lineage>
        <taxon>Bacteria</taxon>
        <taxon>Pseudomonadati</taxon>
        <taxon>Pseudomonadota</taxon>
        <taxon>Alphaproteobacteria</taxon>
        <taxon>Hyphomicrobiales</taxon>
        <taxon>Blastochloridaceae</taxon>
        <taxon>Blastochloris</taxon>
    </lineage>
</organism>
<accession>A0A6N4RDJ4</accession>
<proteinExistence type="predicted"/>
<gene>
    <name evidence="2" type="ORF">DI628_05385</name>
</gene>
<comment type="caution">
    <text evidence="2">The sequence shown here is derived from an EMBL/GenBank/DDBJ whole genome shotgun (WGS) entry which is preliminary data.</text>
</comment>